<accession>A0A8P4GHQ0</accession>
<name>A0A8P4GHQ0_DICLA</name>
<dbReference type="GeneTree" id="ENSGT01030000238602"/>
<organism evidence="2 3">
    <name type="scientific">Dicentrarchus labrax</name>
    <name type="common">European seabass</name>
    <name type="synonym">Morone labrax</name>
    <dbReference type="NCBI Taxonomy" id="13489"/>
    <lineage>
        <taxon>Eukaryota</taxon>
        <taxon>Metazoa</taxon>
        <taxon>Chordata</taxon>
        <taxon>Craniata</taxon>
        <taxon>Vertebrata</taxon>
        <taxon>Euteleostomi</taxon>
        <taxon>Actinopterygii</taxon>
        <taxon>Neopterygii</taxon>
        <taxon>Teleostei</taxon>
        <taxon>Neoteleostei</taxon>
        <taxon>Acanthomorphata</taxon>
        <taxon>Eupercaria</taxon>
        <taxon>Moronidae</taxon>
        <taxon>Dicentrarchus</taxon>
    </lineage>
</organism>
<evidence type="ECO:0000313" key="2">
    <source>
        <dbReference type="Ensembl" id="ENSDLAP00005078723.1"/>
    </source>
</evidence>
<protein>
    <recommendedName>
        <fullName evidence="4">Secreted protein</fullName>
    </recommendedName>
</protein>
<reference evidence="2" key="2">
    <citation type="submission" date="2025-09" db="UniProtKB">
        <authorList>
            <consortium name="Ensembl"/>
        </authorList>
    </citation>
    <scope>IDENTIFICATION</scope>
</reference>
<evidence type="ECO:0008006" key="4">
    <source>
        <dbReference type="Google" id="ProtNLM"/>
    </source>
</evidence>
<keyword evidence="1" id="KW-0732">Signal</keyword>
<dbReference type="Ensembl" id="ENSDLAT00005087735.1">
    <property type="protein sequence ID" value="ENSDLAP00005078723.1"/>
    <property type="gene ID" value="ENSDLAG00005032193.1"/>
</dbReference>
<feature type="chain" id="PRO_5035747671" description="Secreted protein" evidence="1">
    <location>
        <begin position="31"/>
        <end position="68"/>
    </location>
</feature>
<dbReference type="Proteomes" id="UP000694389">
    <property type="component" value="Unassembled WGS sequence"/>
</dbReference>
<feature type="signal peptide" evidence="1">
    <location>
        <begin position="1"/>
        <end position="30"/>
    </location>
</feature>
<evidence type="ECO:0000313" key="3">
    <source>
        <dbReference type="Proteomes" id="UP000694389"/>
    </source>
</evidence>
<dbReference type="AlphaFoldDB" id="A0A8P4GHQ0"/>
<reference evidence="2" key="1">
    <citation type="submission" date="2025-08" db="UniProtKB">
        <authorList>
            <consortium name="Ensembl"/>
        </authorList>
    </citation>
    <scope>IDENTIFICATION</scope>
</reference>
<keyword evidence="3" id="KW-1185">Reference proteome</keyword>
<sequence length="68" mass="7395">MGLLVRIRKEWFIIGIVLVILSAKLQPSVGVRGGECVGDSPSHLVHFPLVSHLIDRSSVPVPVQTPSR</sequence>
<proteinExistence type="predicted"/>
<evidence type="ECO:0000256" key="1">
    <source>
        <dbReference type="SAM" id="SignalP"/>
    </source>
</evidence>